<evidence type="ECO:0000256" key="1">
    <source>
        <dbReference type="ARBA" id="ARBA00009923"/>
    </source>
</evidence>
<dbReference type="PROSITE" id="PS01009">
    <property type="entry name" value="CRISP_1"/>
    <property type="match status" value="1"/>
</dbReference>
<evidence type="ECO:0000313" key="7">
    <source>
        <dbReference type="Proteomes" id="UP000585614"/>
    </source>
</evidence>
<evidence type="ECO:0000256" key="4">
    <source>
        <dbReference type="SAM" id="SignalP"/>
    </source>
</evidence>
<dbReference type="FunFam" id="1.10.10.740:FF:000001">
    <property type="entry name" value="Cysteine-rich secretory protein 2"/>
    <property type="match status" value="1"/>
</dbReference>
<dbReference type="InterPro" id="IPR018244">
    <property type="entry name" value="Allrgn_V5/Tpx1_CS"/>
</dbReference>
<dbReference type="PRINTS" id="PR00837">
    <property type="entry name" value="V5TPXLIKE"/>
</dbReference>
<evidence type="ECO:0000256" key="2">
    <source>
        <dbReference type="ARBA" id="ARBA00023157"/>
    </source>
</evidence>
<dbReference type="SUPFAM" id="SSF57546">
    <property type="entry name" value="Crisp domain-like"/>
    <property type="match status" value="1"/>
</dbReference>
<organism evidence="6 7">
    <name type="scientific">Rhinolophus ferrumequinum</name>
    <name type="common">Greater horseshoe bat</name>
    <dbReference type="NCBI Taxonomy" id="59479"/>
    <lineage>
        <taxon>Eukaryota</taxon>
        <taxon>Metazoa</taxon>
        <taxon>Chordata</taxon>
        <taxon>Craniata</taxon>
        <taxon>Vertebrata</taxon>
        <taxon>Euteleostomi</taxon>
        <taxon>Mammalia</taxon>
        <taxon>Eutheria</taxon>
        <taxon>Laurasiatheria</taxon>
        <taxon>Chiroptera</taxon>
        <taxon>Yinpterochiroptera</taxon>
        <taxon>Rhinolophoidea</taxon>
        <taxon>Rhinolophidae</taxon>
        <taxon>Rhinolophinae</taxon>
        <taxon>Rhinolophus</taxon>
    </lineage>
</organism>
<feature type="domain" description="ShKT" evidence="5">
    <location>
        <begin position="212"/>
        <end position="244"/>
    </location>
</feature>
<feature type="signal peptide" evidence="4">
    <location>
        <begin position="1"/>
        <end position="24"/>
    </location>
</feature>
<dbReference type="InterPro" id="IPR003582">
    <property type="entry name" value="ShKT_dom"/>
</dbReference>
<dbReference type="Proteomes" id="UP000585614">
    <property type="component" value="Unassembled WGS sequence"/>
</dbReference>
<dbReference type="Gene3D" id="1.10.10.740">
    <property type="entry name" value="Crisp domain"/>
    <property type="match status" value="1"/>
</dbReference>
<dbReference type="InterPro" id="IPR014044">
    <property type="entry name" value="CAP_dom"/>
</dbReference>
<dbReference type="SMART" id="SM00198">
    <property type="entry name" value="SCP"/>
    <property type="match status" value="1"/>
</dbReference>
<dbReference type="Pfam" id="PF08562">
    <property type="entry name" value="Crisp"/>
    <property type="match status" value="1"/>
</dbReference>
<dbReference type="SUPFAM" id="SSF55797">
    <property type="entry name" value="PR-1-like"/>
    <property type="match status" value="1"/>
</dbReference>
<dbReference type="Gene3D" id="3.40.33.10">
    <property type="entry name" value="CAP"/>
    <property type="match status" value="1"/>
</dbReference>
<dbReference type="GO" id="GO:0005576">
    <property type="term" value="C:extracellular region"/>
    <property type="evidence" value="ECO:0007669"/>
    <property type="project" value="InterPro"/>
</dbReference>
<dbReference type="EMBL" id="JACAGC010000005">
    <property type="protein sequence ID" value="KAF6364267.1"/>
    <property type="molecule type" value="Genomic_DNA"/>
</dbReference>
<evidence type="ECO:0000259" key="5">
    <source>
        <dbReference type="PROSITE" id="PS51670"/>
    </source>
</evidence>
<feature type="chain" id="PRO_5029444063" evidence="4">
    <location>
        <begin position="25"/>
        <end position="249"/>
    </location>
</feature>
<dbReference type="FunFam" id="3.40.33.10:FF:000005">
    <property type="entry name" value="Cysteine-rich secretory protein 2"/>
    <property type="match status" value="1"/>
</dbReference>
<dbReference type="InterPro" id="IPR002413">
    <property type="entry name" value="V5_allergen-like"/>
</dbReference>
<dbReference type="InterPro" id="IPR001283">
    <property type="entry name" value="CRISP-related"/>
</dbReference>
<dbReference type="PRINTS" id="PR00838">
    <property type="entry name" value="V5ALLERGEN"/>
</dbReference>
<keyword evidence="2" id="KW-1015">Disulfide bond</keyword>
<dbReference type="PANTHER" id="PTHR10334">
    <property type="entry name" value="CYSTEINE-RICH SECRETORY PROTEIN-RELATED"/>
    <property type="match status" value="1"/>
</dbReference>
<accession>A0A7J7YQF0</accession>
<evidence type="ECO:0000256" key="3">
    <source>
        <dbReference type="PROSITE-ProRule" id="PRU01005"/>
    </source>
</evidence>
<keyword evidence="4" id="KW-0732">Signal</keyword>
<comment type="similarity">
    <text evidence="1">Belongs to the CRISP family.</text>
</comment>
<name>A0A7J7YQF0_RHIFE</name>
<dbReference type="AlphaFoldDB" id="A0A7J7YQF0"/>
<dbReference type="PROSITE" id="PS51670">
    <property type="entry name" value="SHKT"/>
    <property type="match status" value="1"/>
</dbReference>
<sequence>MTMHHCLFLAAGFLPVLIIRSYEAKQAIVTYDTVRTDSPTVQGEIVVLHNTLRRGVIPPASNMLKMSWSEEAAQNANKLSKYCNLAVSNALKRRITNTFCGENKHLTTYLTTWSNVIGLWYNESKYFTHGEWPSEDDDITVDHYTQLIWATSYLIGCGVSLCCHRILPQYLYVCHYCHEGNEPDKKNKPYKRGNPCGDCPNDCEDKLCTNPCIYYDEFYDCETQKKALGCKHPSLQLCKASCLCDTEIK</sequence>
<dbReference type="InterPro" id="IPR042076">
    <property type="entry name" value="Crisp-like_dom"/>
</dbReference>
<gene>
    <name evidence="6" type="ORF">mRhiFer1_003358</name>
</gene>
<dbReference type="InterPro" id="IPR013871">
    <property type="entry name" value="Cysteine_rich_secretory"/>
</dbReference>
<proteinExistence type="inferred from homology"/>
<reference evidence="6 7" key="1">
    <citation type="journal article" date="2020" name="Nature">
        <title>Six reference-quality genomes reveal evolution of bat adaptations.</title>
        <authorList>
            <person name="Jebb D."/>
            <person name="Huang Z."/>
            <person name="Pippel M."/>
            <person name="Hughes G.M."/>
            <person name="Lavrichenko K."/>
            <person name="Devanna P."/>
            <person name="Winkler S."/>
            <person name="Jermiin L.S."/>
            <person name="Skirmuntt E.C."/>
            <person name="Katzourakis A."/>
            <person name="Burkitt-Gray L."/>
            <person name="Ray D.A."/>
            <person name="Sullivan K.A.M."/>
            <person name="Roscito J.G."/>
            <person name="Kirilenko B.M."/>
            <person name="Davalos L.M."/>
            <person name="Corthals A.P."/>
            <person name="Power M.L."/>
            <person name="Jones G."/>
            <person name="Ransome R.D."/>
            <person name="Dechmann D.K.N."/>
            <person name="Locatelli A.G."/>
            <person name="Puechmaille S.J."/>
            <person name="Fedrigo O."/>
            <person name="Jarvis E.D."/>
            <person name="Hiller M."/>
            <person name="Vernes S.C."/>
            <person name="Myers E.W."/>
            <person name="Teeling E.C."/>
        </authorList>
    </citation>
    <scope>NUCLEOTIDE SEQUENCE [LARGE SCALE GENOMIC DNA]</scope>
    <source>
        <strain evidence="6">MRhiFer1</strain>
        <tissue evidence="6">Lung</tissue>
    </source>
</reference>
<dbReference type="OrthoDB" id="737510at2759"/>
<dbReference type="Pfam" id="PF00188">
    <property type="entry name" value="CAP"/>
    <property type="match status" value="1"/>
</dbReference>
<comment type="caution">
    <text evidence="3">Lacks conserved residue(s) required for the propagation of feature annotation.</text>
</comment>
<dbReference type="InterPro" id="IPR035940">
    <property type="entry name" value="CAP_sf"/>
</dbReference>
<evidence type="ECO:0000313" key="6">
    <source>
        <dbReference type="EMBL" id="KAF6364267.1"/>
    </source>
</evidence>
<comment type="caution">
    <text evidence="6">The sequence shown here is derived from an EMBL/GenBank/DDBJ whole genome shotgun (WGS) entry which is preliminary data.</text>
</comment>
<protein>
    <submittedName>
        <fullName evidence="6">Cysteine rich secretory protein 1</fullName>
    </submittedName>
</protein>